<gene>
    <name evidence="2" type="ORF">COLO4_08761</name>
</gene>
<protein>
    <submittedName>
        <fullName evidence="2">Uncharacterized protein</fullName>
    </submittedName>
</protein>
<feature type="compositionally biased region" description="Polar residues" evidence="1">
    <location>
        <begin position="7"/>
        <end position="18"/>
    </location>
</feature>
<accession>A0A1R3KEK9</accession>
<sequence length="132" mass="14686">MHASASGYVQGNSEQNPRNTRRQKHYLQKERIFCIVALEEILQSGHQQLCYLSILFETDQSRYAKTINCAAASHRPSYSTLEVSTYTSTANLIHGSHSFSPSSHISSNMPLGAVNNHPCAMGRTRGKEVPHI</sequence>
<reference evidence="3" key="1">
    <citation type="submission" date="2013-09" db="EMBL/GenBank/DDBJ databases">
        <title>Corchorus olitorius genome sequencing.</title>
        <authorList>
            <person name="Alam M."/>
            <person name="Haque M.S."/>
            <person name="Islam M.S."/>
            <person name="Emdad E.M."/>
            <person name="Islam M.M."/>
            <person name="Ahmed B."/>
            <person name="Halim A."/>
            <person name="Hossen Q.M.M."/>
            <person name="Hossain M.Z."/>
            <person name="Ahmed R."/>
            <person name="Khan M.M."/>
            <person name="Islam R."/>
            <person name="Rashid M.M."/>
            <person name="Khan S.A."/>
            <person name="Rahman M.S."/>
            <person name="Alam M."/>
            <person name="Yahiya A.S."/>
            <person name="Khan M.S."/>
            <person name="Azam M.S."/>
            <person name="Haque T."/>
            <person name="Lashkar M.Z.H."/>
            <person name="Akhand A.I."/>
            <person name="Morshed G."/>
            <person name="Roy S."/>
            <person name="Uddin K.S."/>
            <person name="Rabeya T."/>
            <person name="Hossain A.S."/>
            <person name="Chowdhury A."/>
            <person name="Snigdha A.R."/>
            <person name="Mortoza M.S."/>
            <person name="Matin S.A."/>
            <person name="Hoque S.M.E."/>
            <person name="Islam M.K."/>
            <person name="Roy D.K."/>
            <person name="Haider R."/>
            <person name="Moosa M.M."/>
            <person name="Elias S.M."/>
            <person name="Hasan A.M."/>
            <person name="Jahan S."/>
            <person name="Shafiuddin M."/>
            <person name="Mahmood N."/>
            <person name="Shommy N.S."/>
        </authorList>
    </citation>
    <scope>NUCLEOTIDE SEQUENCE [LARGE SCALE GENOMIC DNA]</scope>
    <source>
        <strain evidence="3">cv. O-4</strain>
    </source>
</reference>
<name>A0A1R3KEK9_9ROSI</name>
<feature type="region of interest" description="Disordered" evidence="1">
    <location>
        <begin position="1"/>
        <end position="22"/>
    </location>
</feature>
<dbReference type="EMBL" id="AWUE01013943">
    <property type="protein sequence ID" value="OMP05537.1"/>
    <property type="molecule type" value="Genomic_DNA"/>
</dbReference>
<dbReference type="Proteomes" id="UP000187203">
    <property type="component" value="Unassembled WGS sequence"/>
</dbReference>
<keyword evidence="3" id="KW-1185">Reference proteome</keyword>
<evidence type="ECO:0000256" key="1">
    <source>
        <dbReference type="SAM" id="MobiDB-lite"/>
    </source>
</evidence>
<evidence type="ECO:0000313" key="3">
    <source>
        <dbReference type="Proteomes" id="UP000187203"/>
    </source>
</evidence>
<evidence type="ECO:0000313" key="2">
    <source>
        <dbReference type="EMBL" id="OMP05537.1"/>
    </source>
</evidence>
<proteinExistence type="predicted"/>
<dbReference type="AlphaFoldDB" id="A0A1R3KEK9"/>
<comment type="caution">
    <text evidence="2">The sequence shown here is derived from an EMBL/GenBank/DDBJ whole genome shotgun (WGS) entry which is preliminary data.</text>
</comment>
<organism evidence="2 3">
    <name type="scientific">Corchorus olitorius</name>
    <dbReference type="NCBI Taxonomy" id="93759"/>
    <lineage>
        <taxon>Eukaryota</taxon>
        <taxon>Viridiplantae</taxon>
        <taxon>Streptophyta</taxon>
        <taxon>Embryophyta</taxon>
        <taxon>Tracheophyta</taxon>
        <taxon>Spermatophyta</taxon>
        <taxon>Magnoliopsida</taxon>
        <taxon>eudicotyledons</taxon>
        <taxon>Gunneridae</taxon>
        <taxon>Pentapetalae</taxon>
        <taxon>rosids</taxon>
        <taxon>malvids</taxon>
        <taxon>Malvales</taxon>
        <taxon>Malvaceae</taxon>
        <taxon>Grewioideae</taxon>
        <taxon>Apeibeae</taxon>
        <taxon>Corchorus</taxon>
    </lineage>
</organism>